<evidence type="ECO:0000313" key="2">
    <source>
        <dbReference type="Proteomes" id="UP000548632"/>
    </source>
</evidence>
<reference evidence="1 2" key="1">
    <citation type="journal article" date="2020" name="Arch. Microbiol.">
        <title>The genome sequence of the giant phototrophic gammaproteobacterium Thiospirillum jenense gives insight into its physiological properties and phylogenetic relationships.</title>
        <authorList>
            <person name="Imhoff J.F."/>
            <person name="Meyer T.E."/>
            <person name="Kyndt J.A."/>
        </authorList>
    </citation>
    <scope>NUCLEOTIDE SEQUENCE [LARGE SCALE GENOMIC DNA]</scope>
    <source>
        <strain evidence="1 2">DSM 216</strain>
    </source>
</reference>
<keyword evidence="2" id="KW-1185">Reference proteome</keyword>
<comment type="caution">
    <text evidence="1">The sequence shown here is derived from an EMBL/GenBank/DDBJ whole genome shotgun (WGS) entry which is preliminary data.</text>
</comment>
<protein>
    <submittedName>
        <fullName evidence="1">Uncharacterized protein</fullName>
    </submittedName>
</protein>
<dbReference type="AlphaFoldDB" id="A0A839HCE0"/>
<organism evidence="1 2">
    <name type="scientific">Thiospirillum jenense</name>
    <dbReference type="NCBI Taxonomy" id="1653858"/>
    <lineage>
        <taxon>Bacteria</taxon>
        <taxon>Pseudomonadati</taxon>
        <taxon>Pseudomonadota</taxon>
        <taxon>Gammaproteobacteria</taxon>
        <taxon>Chromatiales</taxon>
        <taxon>Chromatiaceae</taxon>
        <taxon>Thiospirillum</taxon>
    </lineage>
</organism>
<dbReference type="EMBL" id="JABVCQ010000015">
    <property type="protein sequence ID" value="MBB1126204.1"/>
    <property type="molecule type" value="Genomic_DNA"/>
</dbReference>
<accession>A0A839HCE0</accession>
<proteinExistence type="predicted"/>
<name>A0A839HCE0_9GAMM</name>
<evidence type="ECO:0000313" key="1">
    <source>
        <dbReference type="EMBL" id="MBB1126204.1"/>
    </source>
</evidence>
<dbReference type="Proteomes" id="UP000548632">
    <property type="component" value="Unassembled WGS sequence"/>
</dbReference>
<sequence>MTTIGEITPAIFINFRNAGTLILTTLATTLLNRTAQSLTQDVIALEPTLDLLAATPPAAPFPLCTQTVGMVLYPISGGIALNWNLPHENFVISLTALTARLVQPQLMLRLYQRGVAEGQQPAELLVAVAYLTVANAQRRGYAYYLAPTLVGNYQAELGVTTADGGWLMLVRSNYLQLSQAVGAAFLHSLPIATAAVETVAPFKFSHTTVAEIANVPLQHVTAAECSSQLPPPITTIQPVDFTKNPVLAGSGPLSPYPNTTVAVWGHLRIEGQAPPGTQLDLGGHAYQVGAGGRFMFNLPLHERGLIDAMLQLLTQLPVEAGRCC</sequence>
<dbReference type="RefSeq" id="WP_182583833.1">
    <property type="nucleotide sequence ID" value="NZ_JABVCQ010000015.1"/>
</dbReference>
<gene>
    <name evidence="1" type="ORF">HUK38_08170</name>
</gene>